<organism evidence="1 2">
    <name type="scientific">Paractinoplanes globisporus</name>
    <dbReference type="NCBI Taxonomy" id="113565"/>
    <lineage>
        <taxon>Bacteria</taxon>
        <taxon>Bacillati</taxon>
        <taxon>Actinomycetota</taxon>
        <taxon>Actinomycetes</taxon>
        <taxon>Micromonosporales</taxon>
        <taxon>Micromonosporaceae</taxon>
        <taxon>Paractinoplanes</taxon>
    </lineage>
</organism>
<dbReference type="PRINTS" id="PR01397">
    <property type="entry name" value="DHBDHDRGNASE"/>
</dbReference>
<name>A0ABW6W4X7_9ACTN</name>
<accession>A0ABW6W4X7</accession>
<proteinExistence type="predicted"/>
<evidence type="ECO:0000313" key="2">
    <source>
        <dbReference type="Proteomes" id="UP001602245"/>
    </source>
</evidence>
<sequence>MAGVVVIGAGPGIGRSVGLRFAREGLPVALVTRTEASVRAVAEEIGRTGQRTLALTADSADEAALRGALDAAAEAFGPPEVVVYNAAVIRSDRIGELSVRAHQENWAVNVVGAVTAAAHVLPGMAARGRGTFLITGGMPEAKPRYVSLSLGKAGVRALAALLHEEYGPAGVHVATVTVAGTVAPGSAFDPDDIAGHYWRLHTQPRDEWQPEFLYGGTASQG</sequence>
<dbReference type="InterPro" id="IPR002347">
    <property type="entry name" value="SDR_fam"/>
</dbReference>
<dbReference type="SUPFAM" id="SSF51735">
    <property type="entry name" value="NAD(P)-binding Rossmann-fold domains"/>
    <property type="match status" value="1"/>
</dbReference>
<dbReference type="Pfam" id="PF00106">
    <property type="entry name" value="adh_short"/>
    <property type="match status" value="1"/>
</dbReference>
<dbReference type="InterPro" id="IPR003560">
    <property type="entry name" value="DHB_DH"/>
</dbReference>
<reference evidence="1 2" key="1">
    <citation type="submission" date="2024-10" db="EMBL/GenBank/DDBJ databases">
        <title>The Natural Products Discovery Center: Release of the First 8490 Sequenced Strains for Exploring Actinobacteria Biosynthetic Diversity.</title>
        <authorList>
            <person name="Kalkreuter E."/>
            <person name="Kautsar S.A."/>
            <person name="Yang D."/>
            <person name="Bader C.D."/>
            <person name="Teijaro C.N."/>
            <person name="Fluegel L."/>
            <person name="Davis C.M."/>
            <person name="Simpson J.R."/>
            <person name="Lauterbach L."/>
            <person name="Steele A.D."/>
            <person name="Gui C."/>
            <person name="Meng S."/>
            <person name="Li G."/>
            <person name="Viehrig K."/>
            <person name="Ye F."/>
            <person name="Su P."/>
            <person name="Kiefer A.F."/>
            <person name="Nichols A."/>
            <person name="Cepeda A.J."/>
            <person name="Yan W."/>
            <person name="Fan B."/>
            <person name="Jiang Y."/>
            <person name="Adhikari A."/>
            <person name="Zheng C.-J."/>
            <person name="Schuster L."/>
            <person name="Cowan T.M."/>
            <person name="Smanski M.J."/>
            <person name="Chevrette M.G."/>
            <person name="De Carvalho L.P.S."/>
            <person name="Shen B."/>
        </authorList>
    </citation>
    <scope>NUCLEOTIDE SEQUENCE [LARGE SCALE GENOMIC DNA]</scope>
    <source>
        <strain evidence="1 2">NPDC000087</strain>
    </source>
</reference>
<gene>
    <name evidence="1" type="ORF">ACFY35_02855</name>
</gene>
<dbReference type="PANTHER" id="PTHR43431">
    <property type="entry name" value="OXIDOREDUCTASE, SHORT CHAIN DEHYDROGENASE/REDUCTASE FAMILY (AFU_ORTHOLOGUE AFUA_5G14000)"/>
    <property type="match status" value="1"/>
</dbReference>
<dbReference type="EMBL" id="JBIAZU010000001">
    <property type="protein sequence ID" value="MFF5288349.1"/>
    <property type="molecule type" value="Genomic_DNA"/>
</dbReference>
<dbReference type="Proteomes" id="UP001602245">
    <property type="component" value="Unassembled WGS sequence"/>
</dbReference>
<dbReference type="PANTHER" id="PTHR43431:SF1">
    <property type="entry name" value="OS08G0476300 PROTEIN"/>
    <property type="match status" value="1"/>
</dbReference>
<dbReference type="Gene3D" id="3.40.50.720">
    <property type="entry name" value="NAD(P)-binding Rossmann-like Domain"/>
    <property type="match status" value="1"/>
</dbReference>
<keyword evidence="2" id="KW-1185">Reference proteome</keyword>
<protein>
    <submittedName>
        <fullName evidence="1">SDR family NAD(P)-dependent oxidoreductase</fullName>
    </submittedName>
</protein>
<dbReference type="InterPro" id="IPR036291">
    <property type="entry name" value="NAD(P)-bd_dom_sf"/>
</dbReference>
<evidence type="ECO:0000313" key="1">
    <source>
        <dbReference type="EMBL" id="MFF5288349.1"/>
    </source>
</evidence>
<comment type="caution">
    <text evidence="1">The sequence shown here is derived from an EMBL/GenBank/DDBJ whole genome shotgun (WGS) entry which is preliminary data.</text>
</comment>
<dbReference type="RefSeq" id="WP_026205630.1">
    <property type="nucleotide sequence ID" value="NZ_JBIAZU010000001.1"/>
</dbReference>